<comment type="caution">
    <text evidence="7">The sequence shown here is derived from an EMBL/GenBank/DDBJ whole genome shotgun (WGS) entry which is preliminary data.</text>
</comment>
<dbReference type="PROSITE" id="PS50005">
    <property type="entry name" value="TPR"/>
    <property type="match status" value="1"/>
</dbReference>
<dbReference type="PROSITE" id="PS01124">
    <property type="entry name" value="HTH_ARAC_FAMILY_2"/>
    <property type="match status" value="1"/>
</dbReference>
<dbReference type="Gene3D" id="1.25.40.10">
    <property type="entry name" value="Tetratricopeptide repeat domain"/>
    <property type="match status" value="1"/>
</dbReference>
<dbReference type="Proteomes" id="UP000195975">
    <property type="component" value="Unassembled WGS sequence"/>
</dbReference>
<sequence>MNNLYHRILFTWIIVISNLARIHAFAENISLSDSLITDDYVYEYTFSDFDKAQQIMEKLRERKTLSPHRMDIVEGDLYFNTGKYYQALKFYKRALESDSVKADDKLYMEQVHRMISSYDCLHDELKKADYVKLLLQKAKACGNKEMESIALFNMGKMIYYQEDKKQGYELMNEAIELMKNTDYKYKYDNLRYNYNTLLIMQQRDNQYEKALKTLDLLEEIVTKDMEGTTDIGSLTDKEKKTMYAQRALILSRLGRMQEADEAYRAWLAIGDTYSKDDYLIIPYLMDRKLYDKVIEMNKAHEDFLYTHNDTVTYHMRTIKRSLGDAYEKKKEYKEAAKYFKDLAILIDSLKVREQKSSALELAKIYETHEKDMQIKEQKAKLEEQHIILVAILGVLFLAGLAFYLVIRHLRAIKRKNRFLARQIDSQLAYREELHKANEEIKQLLKQQHELSLPIASGKQTQSREKEEDYGDIRTSAEDKKLFEELDRLVEEDKLFLDPNISRELLLNQLHISKNTFAQLIQAYSGTNFSGYINNKRLDYSIHLLKDYKRYTIEAVATDSGFSNVRSFYRIFREKYGMTPSEYRNTFEKE</sequence>
<dbReference type="SUPFAM" id="SSF48452">
    <property type="entry name" value="TPR-like"/>
    <property type="match status" value="1"/>
</dbReference>
<dbReference type="InterPro" id="IPR018062">
    <property type="entry name" value="HTH_AraC-typ_CS"/>
</dbReference>
<dbReference type="InterPro" id="IPR018060">
    <property type="entry name" value="HTH_AraC"/>
</dbReference>
<keyword evidence="5" id="KW-0812">Transmembrane</keyword>
<keyword evidence="5" id="KW-0472">Membrane</keyword>
<dbReference type="AlphaFoldDB" id="A0A9Q5SRV9"/>
<dbReference type="PROSITE" id="PS00041">
    <property type="entry name" value="HTH_ARAC_FAMILY_1"/>
    <property type="match status" value="1"/>
</dbReference>
<evidence type="ECO:0000256" key="4">
    <source>
        <dbReference type="PROSITE-ProRule" id="PRU00339"/>
    </source>
</evidence>
<evidence type="ECO:0000259" key="6">
    <source>
        <dbReference type="PROSITE" id="PS01124"/>
    </source>
</evidence>
<dbReference type="GO" id="GO:0043565">
    <property type="term" value="F:sequence-specific DNA binding"/>
    <property type="evidence" value="ECO:0007669"/>
    <property type="project" value="InterPro"/>
</dbReference>
<feature type="repeat" description="TPR" evidence="4">
    <location>
        <begin position="68"/>
        <end position="101"/>
    </location>
</feature>
<dbReference type="SMART" id="SM00342">
    <property type="entry name" value="HTH_ARAC"/>
    <property type="match status" value="1"/>
</dbReference>
<evidence type="ECO:0000313" key="7">
    <source>
        <dbReference type="EMBL" id="OUO05639.1"/>
    </source>
</evidence>
<dbReference type="InterPro" id="IPR009057">
    <property type="entry name" value="Homeodomain-like_sf"/>
</dbReference>
<accession>A0A9Q5SRV9</accession>
<dbReference type="PANTHER" id="PTHR43280">
    <property type="entry name" value="ARAC-FAMILY TRANSCRIPTIONAL REGULATOR"/>
    <property type="match status" value="1"/>
</dbReference>
<gene>
    <name evidence="7" type="ORF">B5F96_07990</name>
</gene>
<evidence type="ECO:0000256" key="1">
    <source>
        <dbReference type="ARBA" id="ARBA00023015"/>
    </source>
</evidence>
<keyword evidence="1" id="KW-0805">Transcription regulation</keyword>
<evidence type="ECO:0000313" key="8">
    <source>
        <dbReference type="Proteomes" id="UP000195975"/>
    </source>
</evidence>
<reference evidence="8" key="1">
    <citation type="submission" date="2017-04" db="EMBL/GenBank/DDBJ databases">
        <title>Function of individual gut microbiota members based on whole genome sequencing of pure cultures obtained from chicken caecum.</title>
        <authorList>
            <person name="Medvecky M."/>
            <person name="Cejkova D."/>
            <person name="Polansky O."/>
            <person name="Karasova D."/>
            <person name="Kubasova T."/>
            <person name="Cizek A."/>
            <person name="Rychlik I."/>
        </authorList>
    </citation>
    <scope>NUCLEOTIDE SEQUENCE [LARGE SCALE GENOMIC DNA]</scope>
    <source>
        <strain evidence="8">An42</strain>
    </source>
</reference>
<keyword evidence="4" id="KW-0802">TPR repeat</keyword>
<dbReference type="GO" id="GO:0003700">
    <property type="term" value="F:DNA-binding transcription factor activity"/>
    <property type="evidence" value="ECO:0007669"/>
    <property type="project" value="InterPro"/>
</dbReference>
<organism evidence="7 8">
    <name type="scientific">Parabacteroides johnsonii</name>
    <dbReference type="NCBI Taxonomy" id="387661"/>
    <lineage>
        <taxon>Bacteria</taxon>
        <taxon>Pseudomonadati</taxon>
        <taxon>Bacteroidota</taxon>
        <taxon>Bacteroidia</taxon>
        <taxon>Bacteroidales</taxon>
        <taxon>Tannerellaceae</taxon>
        <taxon>Parabacteroides</taxon>
    </lineage>
</organism>
<evidence type="ECO:0000256" key="5">
    <source>
        <dbReference type="SAM" id="Phobius"/>
    </source>
</evidence>
<feature type="domain" description="HTH araC/xylS-type" evidence="6">
    <location>
        <begin position="479"/>
        <end position="585"/>
    </location>
</feature>
<dbReference type="InterPro" id="IPR011990">
    <property type="entry name" value="TPR-like_helical_dom_sf"/>
</dbReference>
<dbReference type="InterPro" id="IPR020449">
    <property type="entry name" value="Tscrpt_reg_AraC-type_HTH"/>
</dbReference>
<name>A0A9Q5SRV9_9BACT</name>
<dbReference type="Gene3D" id="1.10.10.60">
    <property type="entry name" value="Homeodomain-like"/>
    <property type="match status" value="1"/>
</dbReference>
<evidence type="ECO:0000256" key="2">
    <source>
        <dbReference type="ARBA" id="ARBA00023125"/>
    </source>
</evidence>
<dbReference type="PRINTS" id="PR00032">
    <property type="entry name" value="HTHARAC"/>
</dbReference>
<dbReference type="InterPro" id="IPR019734">
    <property type="entry name" value="TPR_rpt"/>
</dbReference>
<dbReference type="EMBL" id="NFIJ01000006">
    <property type="protein sequence ID" value="OUO05639.1"/>
    <property type="molecule type" value="Genomic_DNA"/>
</dbReference>
<keyword evidence="2" id="KW-0238">DNA-binding</keyword>
<proteinExistence type="predicted"/>
<dbReference type="Pfam" id="PF13181">
    <property type="entry name" value="TPR_8"/>
    <property type="match status" value="2"/>
</dbReference>
<evidence type="ECO:0000256" key="3">
    <source>
        <dbReference type="ARBA" id="ARBA00023163"/>
    </source>
</evidence>
<dbReference type="Pfam" id="PF12833">
    <property type="entry name" value="HTH_18"/>
    <property type="match status" value="1"/>
</dbReference>
<protein>
    <submittedName>
        <fullName evidence="7">AraC family transcriptional regulator</fullName>
    </submittedName>
</protein>
<feature type="transmembrane region" description="Helical" evidence="5">
    <location>
        <begin position="386"/>
        <end position="406"/>
    </location>
</feature>
<dbReference type="SUPFAM" id="SSF46689">
    <property type="entry name" value="Homeodomain-like"/>
    <property type="match status" value="1"/>
</dbReference>
<keyword evidence="5" id="KW-1133">Transmembrane helix</keyword>
<dbReference type="PANTHER" id="PTHR43280:SF34">
    <property type="entry name" value="ARAC-FAMILY TRANSCRIPTIONAL REGULATOR"/>
    <property type="match status" value="1"/>
</dbReference>
<keyword evidence="3" id="KW-0804">Transcription</keyword>